<gene>
    <name evidence="4" type="ordered locus">Acid_3993</name>
</gene>
<dbReference type="eggNOG" id="COG3391">
    <property type="taxonomic scope" value="Bacteria"/>
</dbReference>
<dbReference type="CDD" id="cd05819">
    <property type="entry name" value="NHL"/>
    <property type="match status" value="1"/>
</dbReference>
<dbReference type="PANTHER" id="PTHR40274">
    <property type="entry name" value="VIRGINIAMYCIN B LYASE"/>
    <property type="match status" value="1"/>
</dbReference>
<dbReference type="Gene3D" id="2.130.10.10">
    <property type="entry name" value="YVTN repeat-like/Quinoprotein amine dehydrogenase"/>
    <property type="match status" value="2"/>
</dbReference>
<dbReference type="InParanoid" id="Q01ZF5"/>
<dbReference type="InterPro" id="IPR011045">
    <property type="entry name" value="N2O_reductase_N"/>
</dbReference>
<name>Q01ZF5_SOLUE</name>
<feature type="chain" id="PRO_5004162891" evidence="2">
    <location>
        <begin position="27"/>
        <end position="328"/>
    </location>
</feature>
<reference evidence="4" key="1">
    <citation type="submission" date="2006-10" db="EMBL/GenBank/DDBJ databases">
        <title>Complete sequence of Solibacter usitatus Ellin6076.</title>
        <authorList>
            <consortium name="US DOE Joint Genome Institute"/>
            <person name="Copeland A."/>
            <person name="Lucas S."/>
            <person name="Lapidus A."/>
            <person name="Barry K."/>
            <person name="Detter J.C."/>
            <person name="Glavina del Rio T."/>
            <person name="Hammon N."/>
            <person name="Israni S."/>
            <person name="Dalin E."/>
            <person name="Tice H."/>
            <person name="Pitluck S."/>
            <person name="Thompson L.S."/>
            <person name="Brettin T."/>
            <person name="Bruce D."/>
            <person name="Han C."/>
            <person name="Tapia R."/>
            <person name="Gilna P."/>
            <person name="Schmutz J."/>
            <person name="Larimer F."/>
            <person name="Land M."/>
            <person name="Hauser L."/>
            <person name="Kyrpides N."/>
            <person name="Mikhailova N."/>
            <person name="Janssen P.H."/>
            <person name="Kuske C.R."/>
            <person name="Richardson P."/>
        </authorList>
    </citation>
    <scope>NUCLEOTIDE SEQUENCE</scope>
    <source>
        <strain evidence="4">Ellin6076</strain>
    </source>
</reference>
<evidence type="ECO:0000256" key="1">
    <source>
        <dbReference type="SAM" id="Phobius"/>
    </source>
</evidence>
<dbReference type="NCBIfam" id="TIGR02595">
    <property type="entry name" value="PEP_CTERM"/>
    <property type="match status" value="1"/>
</dbReference>
<keyword evidence="2" id="KW-0732">Signal</keyword>
<feature type="signal peptide" evidence="2">
    <location>
        <begin position="1"/>
        <end position="26"/>
    </location>
</feature>
<dbReference type="PANTHER" id="PTHR40274:SF3">
    <property type="entry name" value="VIRGINIAMYCIN B LYASE"/>
    <property type="match status" value="1"/>
</dbReference>
<dbReference type="InterPro" id="IPR013424">
    <property type="entry name" value="Ice-binding_C"/>
</dbReference>
<sequence length="328" mass="33100" precursor="true">MLVRSKLTRISCLLATLSAFPIAGVASELFVGNFFGNASDVLRFNGSTGAFETVFVPNGSGTLTFPLGAAFGADGSLYVSNSDNDRVLRYNGVTGAFLNTFASSVADAAGMKFGPDGNLYVVDSDDPGSVTKLNGTTGALISTLTGGGLSDPEGITFGPDGNIYIANGTDIIRFNGLTGAFMNIFVTAGSGGLTGGRDVTFGADGNIYATSSGNTGGVLKYSGTTGAFLGAFVGPGSALFEPRGLVFGPDGNLYIANFGVGDVLRFNGTTGAFIDTFVPTGSGPANAALGGPTFLLFQDVAVAATPEPSSLFLFGIGLAAVLIAKRRA</sequence>
<dbReference type="KEGG" id="sus:Acid_3993"/>
<dbReference type="Pfam" id="PF07589">
    <property type="entry name" value="PEP-CTERM"/>
    <property type="match status" value="1"/>
</dbReference>
<keyword evidence="1" id="KW-1133">Transmembrane helix</keyword>
<protein>
    <submittedName>
        <fullName evidence="4">NHL repeat containing protein</fullName>
    </submittedName>
</protein>
<dbReference type="HOGENOM" id="CLU_856993_0_0_0"/>
<dbReference type="InterPro" id="IPR051344">
    <property type="entry name" value="Vgb"/>
</dbReference>
<dbReference type="InterPro" id="IPR015943">
    <property type="entry name" value="WD40/YVTN_repeat-like_dom_sf"/>
</dbReference>
<evidence type="ECO:0000256" key="2">
    <source>
        <dbReference type="SAM" id="SignalP"/>
    </source>
</evidence>
<keyword evidence="1" id="KW-0812">Transmembrane</keyword>
<dbReference type="SUPFAM" id="SSF50974">
    <property type="entry name" value="Nitrous oxide reductase, N-terminal domain"/>
    <property type="match status" value="1"/>
</dbReference>
<evidence type="ECO:0000259" key="3">
    <source>
        <dbReference type="Pfam" id="PF07589"/>
    </source>
</evidence>
<dbReference type="EMBL" id="CP000473">
    <property type="protein sequence ID" value="ABJ84960.1"/>
    <property type="molecule type" value="Genomic_DNA"/>
</dbReference>
<feature type="domain" description="Ice-binding protein C-terminal" evidence="3">
    <location>
        <begin position="304"/>
        <end position="327"/>
    </location>
</feature>
<organism evidence="4">
    <name type="scientific">Solibacter usitatus (strain Ellin6076)</name>
    <dbReference type="NCBI Taxonomy" id="234267"/>
    <lineage>
        <taxon>Bacteria</taxon>
        <taxon>Pseudomonadati</taxon>
        <taxon>Acidobacteriota</taxon>
        <taxon>Terriglobia</taxon>
        <taxon>Bryobacterales</taxon>
        <taxon>Solibacteraceae</taxon>
        <taxon>Candidatus Solibacter</taxon>
    </lineage>
</organism>
<proteinExistence type="predicted"/>
<evidence type="ECO:0000313" key="4">
    <source>
        <dbReference type="EMBL" id="ABJ84960.1"/>
    </source>
</evidence>
<accession>Q01ZF5</accession>
<dbReference type="AlphaFoldDB" id="Q01ZF5"/>
<keyword evidence="1" id="KW-0472">Membrane</keyword>
<dbReference type="STRING" id="234267.Acid_3993"/>
<feature type="transmembrane region" description="Helical" evidence="1">
    <location>
        <begin position="308"/>
        <end position="324"/>
    </location>
</feature>